<dbReference type="RefSeq" id="WP_283831891.1">
    <property type="nucleotide sequence ID" value="NZ_JASJEU010000013.1"/>
</dbReference>
<sequence length="104" mass="11673">MAREIKITVEGNQQEEIVLSNSEGKQVVIKDNSTNAKTLFELLDFEPGSKYEIDVQDAGKVKQKVFDEFVSLLEGIRDGINKLLEEQKSEEMDSSDKSSDEVSC</sequence>
<reference evidence="2 3" key="1">
    <citation type="submission" date="2023-05" db="EMBL/GenBank/DDBJ databases">
        <title>Gordonibacter KGMB12511T sp. nov., isolated from faeces of healthy Korean.</title>
        <authorList>
            <person name="Kim H.S."/>
            <person name="Kim J.-S."/>
            <person name="Suh M.K."/>
            <person name="Eom M.K."/>
            <person name="Do H.E."/>
            <person name="Lee J.-S."/>
        </authorList>
    </citation>
    <scope>NUCLEOTIDE SEQUENCE [LARGE SCALE GENOMIC DNA]</scope>
    <source>
        <strain evidence="2 3">KGMB12511</strain>
    </source>
</reference>
<gene>
    <name evidence="2" type="ORF">QNJ86_06995</name>
</gene>
<organism evidence="2 3">
    <name type="scientific">Gordonibacter faecis</name>
    <dbReference type="NCBI Taxonomy" id="3047475"/>
    <lineage>
        <taxon>Bacteria</taxon>
        <taxon>Bacillati</taxon>
        <taxon>Actinomycetota</taxon>
        <taxon>Coriobacteriia</taxon>
        <taxon>Eggerthellales</taxon>
        <taxon>Eggerthellaceae</taxon>
        <taxon>Gordonibacter</taxon>
    </lineage>
</organism>
<dbReference type="EMBL" id="JASJEU010000013">
    <property type="protein sequence ID" value="MDJ1650542.1"/>
    <property type="molecule type" value="Genomic_DNA"/>
</dbReference>
<name>A0ABT7DMA7_9ACTN</name>
<feature type="region of interest" description="Disordered" evidence="1">
    <location>
        <begin position="85"/>
        <end position="104"/>
    </location>
</feature>
<evidence type="ECO:0000313" key="2">
    <source>
        <dbReference type="EMBL" id="MDJ1650542.1"/>
    </source>
</evidence>
<dbReference type="Proteomes" id="UP001232750">
    <property type="component" value="Unassembled WGS sequence"/>
</dbReference>
<accession>A0ABT7DMA7</accession>
<evidence type="ECO:0000313" key="3">
    <source>
        <dbReference type="Proteomes" id="UP001232750"/>
    </source>
</evidence>
<protein>
    <submittedName>
        <fullName evidence="2">Uncharacterized protein</fullName>
    </submittedName>
</protein>
<comment type="caution">
    <text evidence="2">The sequence shown here is derived from an EMBL/GenBank/DDBJ whole genome shotgun (WGS) entry which is preliminary data.</text>
</comment>
<proteinExistence type="predicted"/>
<evidence type="ECO:0000256" key="1">
    <source>
        <dbReference type="SAM" id="MobiDB-lite"/>
    </source>
</evidence>
<keyword evidence="3" id="KW-1185">Reference proteome</keyword>